<dbReference type="STRING" id="1172194.WQQ_03780"/>
<feature type="region of interest" description="Disordered" evidence="11">
    <location>
        <begin position="48"/>
        <end position="79"/>
    </location>
</feature>
<reference evidence="12 13" key="1">
    <citation type="journal article" date="2012" name="J. Bacteriol.">
        <title>Genome Sequence of n-Alkane-Degrading Hydrocarboniphaga effusa Strain AP103T (ATCC BAA-332T).</title>
        <authorList>
            <person name="Chang H.K."/>
            <person name="Zylstra G.J."/>
            <person name="Chae J.C."/>
        </authorList>
    </citation>
    <scope>NUCLEOTIDE SEQUENCE [LARGE SCALE GENOMIC DNA]</scope>
    <source>
        <strain evidence="12 13">AP103</strain>
    </source>
</reference>
<dbReference type="GO" id="GO:0006935">
    <property type="term" value="P:chemotaxis"/>
    <property type="evidence" value="ECO:0007669"/>
    <property type="project" value="UniProtKB-KW"/>
</dbReference>
<dbReference type="GO" id="GO:0071978">
    <property type="term" value="P:bacterial-type flagellum-dependent swarming motility"/>
    <property type="evidence" value="ECO:0007669"/>
    <property type="project" value="TreeGrafter"/>
</dbReference>
<keyword evidence="6 10" id="KW-0812">Transmembrane</keyword>
<organism evidence="12 13">
    <name type="scientific">Hydrocarboniphaga effusa AP103</name>
    <dbReference type="NCBI Taxonomy" id="1172194"/>
    <lineage>
        <taxon>Bacteria</taxon>
        <taxon>Pseudomonadati</taxon>
        <taxon>Pseudomonadota</taxon>
        <taxon>Gammaproteobacteria</taxon>
        <taxon>Nevskiales</taxon>
        <taxon>Nevskiaceae</taxon>
        <taxon>Hydrocarboniphaga</taxon>
    </lineage>
</organism>
<keyword evidence="4" id="KW-1003">Cell membrane</keyword>
<feature type="compositionally biased region" description="Basic and acidic residues" evidence="11">
    <location>
        <begin position="50"/>
        <end position="76"/>
    </location>
</feature>
<dbReference type="PANTHER" id="PTHR35091:SF2">
    <property type="entry name" value="FLAGELLAR PROTEIN FLIL"/>
    <property type="match status" value="1"/>
</dbReference>
<dbReference type="AlphaFoldDB" id="I8I2S1"/>
<keyword evidence="5 10" id="KW-0145">Chemotaxis</keyword>
<accession>I8I2S1</accession>
<dbReference type="InterPro" id="IPR005503">
    <property type="entry name" value="FliL"/>
</dbReference>
<dbReference type="EMBL" id="AKGD01000001">
    <property type="protein sequence ID" value="EIT70241.1"/>
    <property type="molecule type" value="Genomic_DNA"/>
</dbReference>
<evidence type="ECO:0000256" key="11">
    <source>
        <dbReference type="SAM" id="MobiDB-lite"/>
    </source>
</evidence>
<dbReference type="PANTHER" id="PTHR35091">
    <property type="entry name" value="FLAGELLAR PROTEIN FLIL"/>
    <property type="match status" value="1"/>
</dbReference>
<evidence type="ECO:0000256" key="9">
    <source>
        <dbReference type="ARBA" id="ARBA00023136"/>
    </source>
</evidence>
<dbReference type="OrthoDB" id="5616092at2"/>
<comment type="function">
    <text evidence="1 10">Controls the rotational direction of flagella during chemotaxis.</text>
</comment>
<keyword evidence="8 10" id="KW-1133">Transmembrane helix</keyword>
<comment type="subcellular location">
    <subcellularLocation>
        <location evidence="10">Cell inner membrane</location>
    </subcellularLocation>
    <subcellularLocation>
        <location evidence="2">Cell membrane</location>
        <topology evidence="2">Single-pass membrane protein</topology>
    </subcellularLocation>
</comment>
<comment type="caution">
    <text evidence="12">The sequence shown here is derived from an EMBL/GenBank/DDBJ whole genome shotgun (WGS) entry which is preliminary data.</text>
</comment>
<gene>
    <name evidence="12" type="ORF">WQQ_03780</name>
</gene>
<feature type="transmembrane region" description="Helical" evidence="10">
    <location>
        <begin position="20"/>
        <end position="41"/>
    </location>
</feature>
<protein>
    <recommendedName>
        <fullName evidence="10">Flagellar protein FliL</fullName>
    </recommendedName>
</protein>
<sequence>MASAATTPAASAPPAKKGGLLPMLLCAVVAAGGAGGGVWFMTQSKAKPAAHAEEGDGEKAAAEEQESSGHGDEHGKTGSAEGAAQYLPLTPAIVVNLNDDVTMRYLQVDIELMARSNAAIDAATLHMPRIRNTLMLLFTQQQFEDIVTREGKEKLQKDALAAVQAVLKEETGKPRIDALYFTNFVMQ</sequence>
<dbReference type="Pfam" id="PF03748">
    <property type="entry name" value="FliL"/>
    <property type="match status" value="1"/>
</dbReference>
<evidence type="ECO:0000256" key="7">
    <source>
        <dbReference type="ARBA" id="ARBA00022779"/>
    </source>
</evidence>
<proteinExistence type="inferred from homology"/>
<dbReference type="RefSeq" id="WP_007183337.1">
    <property type="nucleotide sequence ID" value="NZ_AKGD01000001.1"/>
</dbReference>
<evidence type="ECO:0000256" key="8">
    <source>
        <dbReference type="ARBA" id="ARBA00022989"/>
    </source>
</evidence>
<evidence type="ECO:0000256" key="5">
    <source>
        <dbReference type="ARBA" id="ARBA00022500"/>
    </source>
</evidence>
<keyword evidence="10" id="KW-0997">Cell inner membrane</keyword>
<dbReference type="GO" id="GO:0009425">
    <property type="term" value="C:bacterial-type flagellum basal body"/>
    <property type="evidence" value="ECO:0007669"/>
    <property type="project" value="InterPro"/>
</dbReference>
<keyword evidence="7 10" id="KW-0283">Flagellar rotation</keyword>
<evidence type="ECO:0000256" key="1">
    <source>
        <dbReference type="ARBA" id="ARBA00002254"/>
    </source>
</evidence>
<evidence type="ECO:0000256" key="4">
    <source>
        <dbReference type="ARBA" id="ARBA00022475"/>
    </source>
</evidence>
<name>I8I2S1_9GAMM</name>
<evidence type="ECO:0000256" key="3">
    <source>
        <dbReference type="ARBA" id="ARBA00008281"/>
    </source>
</evidence>
<evidence type="ECO:0000256" key="2">
    <source>
        <dbReference type="ARBA" id="ARBA00004162"/>
    </source>
</evidence>
<keyword evidence="13" id="KW-1185">Reference proteome</keyword>
<dbReference type="GO" id="GO:0005886">
    <property type="term" value="C:plasma membrane"/>
    <property type="evidence" value="ECO:0007669"/>
    <property type="project" value="UniProtKB-SubCell"/>
</dbReference>
<dbReference type="Proteomes" id="UP000003704">
    <property type="component" value="Unassembled WGS sequence"/>
</dbReference>
<evidence type="ECO:0000256" key="6">
    <source>
        <dbReference type="ARBA" id="ARBA00022692"/>
    </source>
</evidence>
<comment type="similarity">
    <text evidence="3 10">Belongs to the FliL family.</text>
</comment>
<evidence type="ECO:0000256" key="10">
    <source>
        <dbReference type="RuleBase" id="RU364125"/>
    </source>
</evidence>
<evidence type="ECO:0000313" key="13">
    <source>
        <dbReference type="Proteomes" id="UP000003704"/>
    </source>
</evidence>
<keyword evidence="9 10" id="KW-0472">Membrane</keyword>
<evidence type="ECO:0000313" key="12">
    <source>
        <dbReference type="EMBL" id="EIT70241.1"/>
    </source>
</evidence>